<evidence type="ECO:0000313" key="3">
    <source>
        <dbReference type="Proteomes" id="UP000011778"/>
    </source>
</evidence>
<keyword evidence="1" id="KW-1133">Transmembrane helix</keyword>
<dbReference type="Proteomes" id="UP000011778">
    <property type="component" value="Unassembled WGS sequence"/>
</dbReference>
<dbReference type="GO" id="GO:0005886">
    <property type="term" value="C:plasma membrane"/>
    <property type="evidence" value="ECO:0007669"/>
    <property type="project" value="TreeGrafter"/>
</dbReference>
<sequence>MLALFLAWIASILIGKQVLEIEMSYPFFEYLFVYIFTIFATTSVYYLNLRGEWKNPPVSFMKAI</sequence>
<evidence type="ECO:0000256" key="1">
    <source>
        <dbReference type="SAM" id="Phobius"/>
    </source>
</evidence>
<accession>M3GA37</accession>
<reference evidence="2 3" key="1">
    <citation type="submission" date="2013-02" db="EMBL/GenBank/DDBJ databases">
        <authorList>
            <person name="Harkins D.M."/>
            <person name="Durkin A.S."/>
            <person name="Brinkac L.M."/>
            <person name="Haft D.H."/>
            <person name="Selengut J.D."/>
            <person name="Sanka R."/>
            <person name="DePew J."/>
            <person name="Purushe J."/>
            <person name="Tulsiani S.M."/>
            <person name="Graham G.C."/>
            <person name="Burns M.-A."/>
            <person name="Dohnt M.F."/>
            <person name="Smythe L.D."/>
            <person name="McKay D.B."/>
            <person name="Craig S.B."/>
            <person name="Vinetz J.M."/>
            <person name="Sutton G.G."/>
            <person name="Nierman W.C."/>
            <person name="Fouts D.E."/>
        </authorList>
    </citation>
    <scope>NUCLEOTIDE SEQUENCE [LARGE SCALE GENOMIC DNA]</scope>
    <source>
        <strain evidence="2 3">LT2050</strain>
    </source>
</reference>
<dbReference type="EMBL" id="AFMD02000237">
    <property type="protein sequence ID" value="EMG22210.1"/>
    <property type="molecule type" value="Genomic_DNA"/>
</dbReference>
<name>M3GA37_LEPIT</name>
<evidence type="ECO:0000313" key="2">
    <source>
        <dbReference type="EMBL" id="EMG22210.1"/>
    </source>
</evidence>
<proteinExistence type="predicted"/>
<organism evidence="2 3">
    <name type="scientific">Leptospira interrogans serovar Copenhageni str. LT2050</name>
    <dbReference type="NCBI Taxonomy" id="1001598"/>
    <lineage>
        <taxon>Bacteria</taxon>
        <taxon>Pseudomonadati</taxon>
        <taxon>Spirochaetota</taxon>
        <taxon>Spirochaetia</taxon>
        <taxon>Leptospirales</taxon>
        <taxon>Leptospiraceae</taxon>
        <taxon>Leptospira</taxon>
    </lineage>
</organism>
<keyword evidence="1" id="KW-0472">Membrane</keyword>
<dbReference type="PANTHER" id="PTHR30287:SF1">
    <property type="entry name" value="INNER MEMBRANE PROTEIN"/>
    <property type="match status" value="1"/>
</dbReference>
<dbReference type="AlphaFoldDB" id="M3GA37"/>
<keyword evidence="1" id="KW-0812">Transmembrane</keyword>
<dbReference type="PANTHER" id="PTHR30287">
    <property type="entry name" value="MEMBRANE COMPONENT OF PREDICTED ABC SUPERFAMILY METABOLITE UPTAKE TRANSPORTER"/>
    <property type="match status" value="1"/>
</dbReference>
<protein>
    <submittedName>
        <fullName evidence="2">Uncharacterized protein</fullName>
    </submittedName>
</protein>
<gene>
    <name evidence="2" type="ORF">LEP1GSC150_4367</name>
</gene>
<feature type="transmembrane region" description="Helical" evidence="1">
    <location>
        <begin position="31"/>
        <end position="49"/>
    </location>
</feature>
<dbReference type="InterPro" id="IPR038766">
    <property type="entry name" value="Membrane_comp_ABC_pdt"/>
</dbReference>
<comment type="caution">
    <text evidence="2">The sequence shown here is derived from an EMBL/GenBank/DDBJ whole genome shotgun (WGS) entry which is preliminary data.</text>
</comment>